<sequence>MACKSNPKKSFTFTWILENFEYCGKKTKEFLKSPTFIADTIERSKWSLLIYPRGYESERWVSLYLKREGDSKGPATIEVDYELALLSSDGSAIISQDRHNYVFTKNQGWGFSKFQERESVFAKKSAYPPQNILTIRCKMWKSTGEMQMEGLCVARTRIGIEKKAFLWKIDNFITLDERQEITFKLKSTSDDQPIMFLKLFHRKSWVSSDILIKFVLLNKNIIFSTFKSSLVDAQGNYVNCGHHEFWPSPASGSEKFALSISKDTIMMDRCLYLPNNFLVLQCEQIFSTGIVFEGIENTSYGCPGSFINNNVVPENIETVCVKKPDSDISDLKADLNSMLQDNVLCDVKLNTKSETFSAHWFILTARSPVFRAMFKNDMREKAKDRIDIQDLKPDTVRRMLLYLYTDFLEELDWEIASDLYAAAEKYQILTLKDKCSSFLKTNLSLINACEILLLADLHQDTELKTAVQDFILDNDKIIINSSEWKLLMEANVHLAAETMLLRFKK</sequence>
<dbReference type="SMART" id="SM00061">
    <property type="entry name" value="MATH"/>
    <property type="match status" value="1"/>
</dbReference>
<dbReference type="CDD" id="cd18186">
    <property type="entry name" value="BTB_POZ_ZBTB_KLHL-like"/>
    <property type="match status" value="1"/>
</dbReference>
<name>A0A8T0EIY6_ARGBR</name>
<organism evidence="3 4">
    <name type="scientific">Argiope bruennichi</name>
    <name type="common">Wasp spider</name>
    <name type="synonym">Aranea bruennichi</name>
    <dbReference type="NCBI Taxonomy" id="94029"/>
    <lineage>
        <taxon>Eukaryota</taxon>
        <taxon>Metazoa</taxon>
        <taxon>Ecdysozoa</taxon>
        <taxon>Arthropoda</taxon>
        <taxon>Chelicerata</taxon>
        <taxon>Arachnida</taxon>
        <taxon>Araneae</taxon>
        <taxon>Araneomorphae</taxon>
        <taxon>Entelegynae</taxon>
        <taxon>Araneoidea</taxon>
        <taxon>Araneidae</taxon>
        <taxon>Argiope</taxon>
    </lineage>
</organism>
<dbReference type="Pfam" id="PF00651">
    <property type="entry name" value="BTB"/>
    <property type="match status" value="1"/>
</dbReference>
<dbReference type="PROSITE" id="PS50144">
    <property type="entry name" value="MATH"/>
    <property type="match status" value="1"/>
</dbReference>
<dbReference type="InterPro" id="IPR002083">
    <property type="entry name" value="MATH/TRAF_dom"/>
</dbReference>
<dbReference type="InterPro" id="IPR000210">
    <property type="entry name" value="BTB/POZ_dom"/>
</dbReference>
<dbReference type="Gene3D" id="3.30.710.10">
    <property type="entry name" value="Potassium Channel Kv1.1, Chain A"/>
    <property type="match status" value="1"/>
</dbReference>
<reference evidence="3" key="1">
    <citation type="journal article" date="2020" name="bioRxiv">
        <title>Chromosome-level reference genome of the European wasp spider Argiope bruennichi: a resource for studies on range expansion and evolutionary adaptation.</title>
        <authorList>
            <person name="Sheffer M.M."/>
            <person name="Hoppe A."/>
            <person name="Krehenwinkel H."/>
            <person name="Uhl G."/>
            <person name="Kuss A.W."/>
            <person name="Jensen L."/>
            <person name="Jensen C."/>
            <person name="Gillespie R.G."/>
            <person name="Hoff K.J."/>
            <person name="Prost S."/>
        </authorList>
    </citation>
    <scope>NUCLEOTIDE SEQUENCE</scope>
</reference>
<evidence type="ECO:0000259" key="1">
    <source>
        <dbReference type="PROSITE" id="PS50097"/>
    </source>
</evidence>
<keyword evidence="4" id="KW-1185">Reference proteome</keyword>
<dbReference type="PANTHER" id="PTHR24413">
    <property type="entry name" value="SPECKLE-TYPE POZ PROTEIN"/>
    <property type="match status" value="1"/>
</dbReference>
<evidence type="ECO:0000259" key="2">
    <source>
        <dbReference type="PROSITE" id="PS50144"/>
    </source>
</evidence>
<evidence type="ECO:0000313" key="3">
    <source>
        <dbReference type="EMBL" id="KAF8771298.1"/>
    </source>
</evidence>
<feature type="domain" description="MATH" evidence="2">
    <location>
        <begin position="10"/>
        <end position="139"/>
    </location>
</feature>
<feature type="domain" description="BTB" evidence="1">
    <location>
        <begin position="345"/>
        <end position="412"/>
    </location>
</feature>
<evidence type="ECO:0000313" key="4">
    <source>
        <dbReference type="Proteomes" id="UP000807504"/>
    </source>
</evidence>
<dbReference type="PROSITE" id="PS50097">
    <property type="entry name" value="BTB"/>
    <property type="match status" value="1"/>
</dbReference>
<dbReference type="Pfam" id="PF22486">
    <property type="entry name" value="MATH_2"/>
    <property type="match status" value="1"/>
</dbReference>
<dbReference type="AlphaFoldDB" id="A0A8T0EIY6"/>
<dbReference type="SMART" id="SM00225">
    <property type="entry name" value="BTB"/>
    <property type="match status" value="1"/>
</dbReference>
<dbReference type="Gene3D" id="1.25.40.420">
    <property type="match status" value="1"/>
</dbReference>
<protein>
    <submittedName>
        <fullName evidence="3">Speckle-type POZ protein B like protein</fullName>
    </submittedName>
</protein>
<reference evidence="3" key="2">
    <citation type="submission" date="2020-06" db="EMBL/GenBank/DDBJ databases">
        <authorList>
            <person name="Sheffer M."/>
        </authorList>
    </citation>
    <scope>NUCLEOTIDE SEQUENCE</scope>
</reference>
<proteinExistence type="predicted"/>
<comment type="caution">
    <text evidence="3">The sequence shown here is derived from an EMBL/GenBank/DDBJ whole genome shotgun (WGS) entry which is preliminary data.</text>
</comment>
<gene>
    <name evidence="3" type="ORF">HNY73_018737</name>
</gene>
<dbReference type="EMBL" id="JABXBU010002228">
    <property type="protein sequence ID" value="KAF8771298.1"/>
    <property type="molecule type" value="Genomic_DNA"/>
</dbReference>
<dbReference type="Proteomes" id="UP000807504">
    <property type="component" value="Unassembled WGS sequence"/>
</dbReference>
<dbReference type="Gene3D" id="2.60.210.10">
    <property type="entry name" value="Apoptosis, Tumor Necrosis Factor Receptor Associated Protein 2, Chain A"/>
    <property type="match status" value="1"/>
</dbReference>
<dbReference type="InterPro" id="IPR008974">
    <property type="entry name" value="TRAF-like"/>
</dbReference>
<accession>A0A8T0EIY6</accession>
<dbReference type="GO" id="GO:0030163">
    <property type="term" value="P:protein catabolic process"/>
    <property type="evidence" value="ECO:0007669"/>
    <property type="project" value="UniProtKB-ARBA"/>
</dbReference>
<dbReference type="SUPFAM" id="SSF54695">
    <property type="entry name" value="POZ domain"/>
    <property type="match status" value="1"/>
</dbReference>
<dbReference type="SUPFAM" id="SSF49599">
    <property type="entry name" value="TRAF domain-like"/>
    <property type="match status" value="1"/>
</dbReference>
<dbReference type="InterPro" id="IPR011333">
    <property type="entry name" value="SKP1/BTB/POZ_sf"/>
</dbReference>